<dbReference type="InterPro" id="IPR024969">
    <property type="entry name" value="EIF3F/CSN6-like_C"/>
</dbReference>
<dbReference type="Gene3D" id="3.40.140.10">
    <property type="entry name" value="Cytidine Deaminase, domain 2"/>
    <property type="match status" value="1"/>
</dbReference>
<dbReference type="OrthoDB" id="10256771at2759"/>
<gene>
    <name evidence="4" type="ORF">K431DRAFT_287581</name>
</gene>
<dbReference type="InterPro" id="IPR000555">
    <property type="entry name" value="JAMM/MPN+_dom"/>
</dbReference>
<keyword evidence="5" id="KW-1185">Reference proteome</keyword>
<comment type="caution">
    <text evidence="4">The sequence shown here is derived from an EMBL/GenBank/DDBJ whole genome shotgun (WGS) entry which is preliminary data.</text>
</comment>
<protein>
    <recommendedName>
        <fullName evidence="6">26S proteasome regulatory subunit rpn-8</fullName>
    </recommendedName>
</protein>
<dbReference type="Pfam" id="PF01398">
    <property type="entry name" value="JAB"/>
    <property type="match status" value="1"/>
</dbReference>
<dbReference type="GO" id="GO:0000502">
    <property type="term" value="C:proteasome complex"/>
    <property type="evidence" value="ECO:0007669"/>
    <property type="project" value="TreeGrafter"/>
</dbReference>
<organism evidence="4 5">
    <name type="scientific">Polychaeton citri CBS 116435</name>
    <dbReference type="NCBI Taxonomy" id="1314669"/>
    <lineage>
        <taxon>Eukaryota</taxon>
        <taxon>Fungi</taxon>
        <taxon>Dikarya</taxon>
        <taxon>Ascomycota</taxon>
        <taxon>Pezizomycotina</taxon>
        <taxon>Dothideomycetes</taxon>
        <taxon>Dothideomycetidae</taxon>
        <taxon>Capnodiales</taxon>
        <taxon>Capnodiaceae</taxon>
        <taxon>Polychaeton</taxon>
    </lineage>
</organism>
<dbReference type="EMBL" id="MU003823">
    <property type="protein sequence ID" value="KAF2718567.1"/>
    <property type="molecule type" value="Genomic_DNA"/>
</dbReference>
<evidence type="ECO:0008006" key="6">
    <source>
        <dbReference type="Google" id="ProtNLM"/>
    </source>
</evidence>
<feature type="compositionally biased region" description="Basic and acidic residues" evidence="1">
    <location>
        <begin position="263"/>
        <end position="283"/>
    </location>
</feature>
<feature type="region of interest" description="Disordered" evidence="1">
    <location>
        <begin position="231"/>
        <end position="283"/>
    </location>
</feature>
<evidence type="ECO:0000259" key="2">
    <source>
        <dbReference type="Pfam" id="PF01398"/>
    </source>
</evidence>
<dbReference type="Pfam" id="PF13012">
    <property type="entry name" value="MitMem_reg"/>
    <property type="match status" value="1"/>
</dbReference>
<dbReference type="Proteomes" id="UP000799441">
    <property type="component" value="Unassembled WGS sequence"/>
</dbReference>
<dbReference type="PANTHER" id="PTHR10540:SF7">
    <property type="entry name" value="26S PROTEASOME NON-ATPASE REGULATORY SUBUNIT 7"/>
    <property type="match status" value="1"/>
</dbReference>
<feature type="compositionally biased region" description="Basic and acidic residues" evidence="1">
    <location>
        <begin position="232"/>
        <end position="256"/>
    </location>
</feature>
<evidence type="ECO:0000256" key="1">
    <source>
        <dbReference type="SAM" id="MobiDB-lite"/>
    </source>
</evidence>
<name>A0A9P4Q5U8_9PEZI</name>
<feature type="domain" description="EIF3F/CSN6-like C-terminal" evidence="3">
    <location>
        <begin position="86"/>
        <end position="225"/>
    </location>
</feature>
<dbReference type="AlphaFoldDB" id="A0A9P4Q5U8"/>
<dbReference type="GO" id="GO:0008237">
    <property type="term" value="F:metallopeptidase activity"/>
    <property type="evidence" value="ECO:0007669"/>
    <property type="project" value="InterPro"/>
</dbReference>
<dbReference type="GO" id="GO:0043161">
    <property type="term" value="P:proteasome-mediated ubiquitin-dependent protein catabolic process"/>
    <property type="evidence" value="ECO:0007669"/>
    <property type="project" value="TreeGrafter"/>
</dbReference>
<evidence type="ECO:0000313" key="5">
    <source>
        <dbReference type="Proteomes" id="UP000799441"/>
    </source>
</evidence>
<dbReference type="PANTHER" id="PTHR10540">
    <property type="entry name" value="EUKARYOTIC TRANSLATION INITIATION FACTOR 3 SUBUNIT F-RELATED"/>
    <property type="match status" value="1"/>
</dbReference>
<evidence type="ECO:0000259" key="3">
    <source>
        <dbReference type="Pfam" id="PF13012"/>
    </source>
</evidence>
<feature type="domain" description="JAB1/MPN/MOV34 metalloenzyme" evidence="2">
    <location>
        <begin position="1"/>
        <end position="38"/>
    </location>
</feature>
<evidence type="ECO:0000313" key="4">
    <source>
        <dbReference type="EMBL" id="KAF2718567.1"/>
    </source>
</evidence>
<proteinExistence type="predicted"/>
<accession>A0A9P4Q5U8</accession>
<reference evidence="4" key="1">
    <citation type="journal article" date="2020" name="Stud. Mycol.">
        <title>101 Dothideomycetes genomes: a test case for predicting lifestyles and emergence of pathogens.</title>
        <authorList>
            <person name="Haridas S."/>
            <person name="Albert R."/>
            <person name="Binder M."/>
            <person name="Bloem J."/>
            <person name="Labutti K."/>
            <person name="Salamov A."/>
            <person name="Andreopoulos B."/>
            <person name="Baker S."/>
            <person name="Barry K."/>
            <person name="Bills G."/>
            <person name="Bluhm B."/>
            <person name="Cannon C."/>
            <person name="Castanera R."/>
            <person name="Culley D."/>
            <person name="Daum C."/>
            <person name="Ezra D."/>
            <person name="Gonzalez J."/>
            <person name="Henrissat B."/>
            <person name="Kuo A."/>
            <person name="Liang C."/>
            <person name="Lipzen A."/>
            <person name="Lutzoni F."/>
            <person name="Magnuson J."/>
            <person name="Mondo S."/>
            <person name="Nolan M."/>
            <person name="Ohm R."/>
            <person name="Pangilinan J."/>
            <person name="Park H.-J."/>
            <person name="Ramirez L."/>
            <person name="Alfaro M."/>
            <person name="Sun H."/>
            <person name="Tritt A."/>
            <person name="Yoshinaga Y."/>
            <person name="Zwiers L.-H."/>
            <person name="Turgeon B."/>
            <person name="Goodwin S."/>
            <person name="Spatafora J."/>
            <person name="Crous P."/>
            <person name="Grigoriev I."/>
        </authorList>
    </citation>
    <scope>NUCLEOTIDE SEQUENCE</scope>
    <source>
        <strain evidence="4">CBS 116435</strain>
    </source>
</reference>
<sequence>MFKKVNAREKLIGWYHSGPKLRASDLEINELFKRYAPNPLLVIIDVQPKDVGVPTDAYFAIEEIKDDGTSTTKTFVHIPSTIEAEEAEEIGVEHLLRDIRDVAVGTLSTRITSQLQSLQGLHLRLQDIGRYLQKVLDGDLPVNHAVLGDLQDVFNLLPNLSTPKAPGKDLPGLNSIVNGAVGVSGGTSENSELAKAMSVKTNDQLMSIYLSSLIRAITAFHDLIDNKIQNKRQAEDDDTRKEEEKKDRDIKKEEKLMLNGTNEKTDKESKESDKKEEKGKKKG</sequence>